<dbReference type="Pfam" id="PF13197">
    <property type="entry name" value="DUF4013"/>
    <property type="match status" value="1"/>
</dbReference>
<gene>
    <name evidence="2" type="ORF">HUG12_12915</name>
</gene>
<feature type="transmembrane region" description="Helical" evidence="1">
    <location>
        <begin position="181"/>
        <end position="206"/>
    </location>
</feature>
<feature type="transmembrane region" description="Helical" evidence="1">
    <location>
        <begin position="74"/>
        <end position="102"/>
    </location>
</feature>
<dbReference type="AlphaFoldDB" id="A0A7D5LC76"/>
<keyword evidence="3" id="KW-1185">Reference proteome</keyword>
<keyword evidence="1" id="KW-0472">Membrane</keyword>
<keyword evidence="1" id="KW-0812">Transmembrane</keyword>
<name>A0A7D5LC76_9EURY</name>
<dbReference type="OrthoDB" id="107590at2157"/>
<evidence type="ECO:0000313" key="2">
    <source>
        <dbReference type="EMBL" id="QLG62575.1"/>
    </source>
</evidence>
<dbReference type="InterPro" id="IPR025098">
    <property type="entry name" value="DUF4013"/>
</dbReference>
<proteinExistence type="predicted"/>
<protein>
    <submittedName>
        <fullName evidence="2">DUF4013 domain-containing protein</fullName>
    </submittedName>
</protein>
<reference evidence="2 3" key="1">
    <citation type="submission" date="2020-06" db="EMBL/GenBank/DDBJ databases">
        <title>NJ-3-1, isolated from saline soil.</title>
        <authorList>
            <person name="Cui H.L."/>
            <person name="Shi X."/>
        </authorList>
    </citation>
    <scope>NUCLEOTIDE SEQUENCE [LARGE SCALE GENOMIC DNA]</scope>
    <source>
        <strain evidence="2 3">NJ-3-1</strain>
    </source>
</reference>
<sequence length="235" mass="24071">MLGDALRYPIESDDRVATLVIGGLLLVLGVLVLPAFVVQGYLVRVLDSSARGESEAPSFTDWGGLFVDGLKLTVVGLVVGIVIAVPFVLVTALLTGGLVAVGDSGGNVAALGVVVALVYVLLSVLALVVAYFLPAMFTNFAVEGRLGAAFDLSTVTSVALTTDYLVAVLLAVVLGSVVNAVAAPFAVLLVGIPLLFYGQVVTYYLFGRAYAEGRRAAGLPGIRGGAAASSRSDRV</sequence>
<dbReference type="Proteomes" id="UP000509626">
    <property type="component" value="Chromosome"/>
</dbReference>
<feature type="transmembrane region" description="Helical" evidence="1">
    <location>
        <begin position="20"/>
        <end position="43"/>
    </location>
</feature>
<dbReference type="EMBL" id="CP058579">
    <property type="protein sequence ID" value="QLG62575.1"/>
    <property type="molecule type" value="Genomic_DNA"/>
</dbReference>
<organism evidence="2 3">
    <name type="scientific">Halorarum salinum</name>
    <dbReference type="NCBI Taxonomy" id="2743089"/>
    <lineage>
        <taxon>Archaea</taxon>
        <taxon>Methanobacteriati</taxon>
        <taxon>Methanobacteriota</taxon>
        <taxon>Stenosarchaea group</taxon>
        <taxon>Halobacteria</taxon>
        <taxon>Halobacteriales</taxon>
        <taxon>Haloferacaceae</taxon>
        <taxon>Halorarum</taxon>
    </lineage>
</organism>
<accession>A0A7D5LC76</accession>
<dbReference type="KEGG" id="halu:HUG12_12915"/>
<feature type="transmembrane region" description="Helical" evidence="1">
    <location>
        <begin position="154"/>
        <end position="175"/>
    </location>
</feature>
<keyword evidence="1" id="KW-1133">Transmembrane helix</keyword>
<evidence type="ECO:0000313" key="3">
    <source>
        <dbReference type="Proteomes" id="UP000509626"/>
    </source>
</evidence>
<dbReference type="GeneID" id="56038376"/>
<evidence type="ECO:0000256" key="1">
    <source>
        <dbReference type="SAM" id="Phobius"/>
    </source>
</evidence>
<dbReference type="RefSeq" id="WP_179269160.1">
    <property type="nucleotide sequence ID" value="NZ_CP058579.1"/>
</dbReference>
<feature type="transmembrane region" description="Helical" evidence="1">
    <location>
        <begin position="108"/>
        <end position="133"/>
    </location>
</feature>